<dbReference type="PROSITE" id="PS50088">
    <property type="entry name" value="ANK_REPEAT"/>
    <property type="match status" value="1"/>
</dbReference>
<comment type="caution">
    <text evidence="4">The sequence shown here is derived from an EMBL/GenBank/DDBJ whole genome shotgun (WGS) entry which is preliminary data.</text>
</comment>
<dbReference type="PANTHER" id="PTHR24198">
    <property type="entry name" value="ANKYRIN REPEAT AND PROTEIN KINASE DOMAIN-CONTAINING PROTEIN"/>
    <property type="match status" value="1"/>
</dbReference>
<dbReference type="EMBL" id="JAUTXT010000002">
    <property type="protein sequence ID" value="KAK3679143.1"/>
    <property type="molecule type" value="Genomic_DNA"/>
</dbReference>
<protein>
    <submittedName>
        <fullName evidence="4">B-cell lymphoma 3 protein</fullName>
    </submittedName>
</protein>
<dbReference type="PANTHER" id="PTHR24198:SF165">
    <property type="entry name" value="ANKYRIN REPEAT-CONTAINING PROTEIN-RELATED"/>
    <property type="match status" value="1"/>
</dbReference>
<dbReference type="Proteomes" id="UP001274830">
    <property type="component" value="Unassembled WGS sequence"/>
</dbReference>
<evidence type="ECO:0000256" key="1">
    <source>
        <dbReference type="ARBA" id="ARBA00022737"/>
    </source>
</evidence>
<dbReference type="Pfam" id="PF12796">
    <property type="entry name" value="Ank_2"/>
    <property type="match status" value="1"/>
</dbReference>
<evidence type="ECO:0000313" key="4">
    <source>
        <dbReference type="EMBL" id="KAK3679143.1"/>
    </source>
</evidence>
<dbReference type="SUPFAM" id="SSF48403">
    <property type="entry name" value="Ankyrin repeat"/>
    <property type="match status" value="1"/>
</dbReference>
<proteinExistence type="predicted"/>
<feature type="repeat" description="ANK" evidence="3">
    <location>
        <begin position="135"/>
        <end position="167"/>
    </location>
</feature>
<dbReference type="InterPro" id="IPR002110">
    <property type="entry name" value="Ankyrin_rpt"/>
</dbReference>
<keyword evidence="1" id="KW-0677">Repeat</keyword>
<evidence type="ECO:0000313" key="5">
    <source>
        <dbReference type="Proteomes" id="UP001274830"/>
    </source>
</evidence>
<accession>A0AAE0WWF5</accession>
<dbReference type="Gene3D" id="1.25.40.20">
    <property type="entry name" value="Ankyrin repeat-containing domain"/>
    <property type="match status" value="2"/>
</dbReference>
<keyword evidence="5" id="KW-1185">Reference proteome</keyword>
<dbReference type="AlphaFoldDB" id="A0AAE0WWF5"/>
<gene>
    <name evidence="4" type="primary">BCL3</name>
    <name evidence="4" type="ORF">LTR78_000704</name>
</gene>
<dbReference type="SMART" id="SM00248">
    <property type="entry name" value="ANK"/>
    <property type="match status" value="5"/>
</dbReference>
<evidence type="ECO:0000256" key="3">
    <source>
        <dbReference type="PROSITE-ProRule" id="PRU00023"/>
    </source>
</evidence>
<dbReference type="InterPro" id="IPR036770">
    <property type="entry name" value="Ankyrin_rpt-contain_sf"/>
</dbReference>
<reference evidence="4" key="1">
    <citation type="submission" date="2023-07" db="EMBL/GenBank/DDBJ databases">
        <title>Black Yeasts Isolated from many extreme environments.</title>
        <authorList>
            <person name="Coleine C."/>
            <person name="Stajich J.E."/>
            <person name="Selbmann L."/>
        </authorList>
    </citation>
    <scope>NUCLEOTIDE SEQUENCE</scope>
    <source>
        <strain evidence="4">CCFEE 5485</strain>
    </source>
</reference>
<name>A0AAE0WWF5_9PEZI</name>
<organism evidence="4 5">
    <name type="scientific">Recurvomyces mirabilis</name>
    <dbReference type="NCBI Taxonomy" id="574656"/>
    <lineage>
        <taxon>Eukaryota</taxon>
        <taxon>Fungi</taxon>
        <taxon>Dikarya</taxon>
        <taxon>Ascomycota</taxon>
        <taxon>Pezizomycotina</taxon>
        <taxon>Dothideomycetes</taxon>
        <taxon>Dothideomycetidae</taxon>
        <taxon>Mycosphaerellales</taxon>
        <taxon>Teratosphaeriaceae</taxon>
        <taxon>Recurvomyces</taxon>
    </lineage>
</organism>
<keyword evidence="2 3" id="KW-0040">ANK repeat</keyword>
<evidence type="ECO:0000256" key="2">
    <source>
        <dbReference type="ARBA" id="ARBA00023043"/>
    </source>
</evidence>
<sequence>MRNDVALIRTLLKANPRNGRPEIECRIPLEQILRCRPGLRCSTLELINVFAEHGADVSININAGGHLLLMAVRQNEVSLTQTLLEHGAKTQILNAANQTPLEIAMFGNDAIDSRSVDVLRLLLRYCSNLDTTLHDGSTLLHRAVEARCPERVRLLLEAKAGRHTHDQHGRTPLHAVINDKTRLDQTEHDMIELLLENRTNATAQFDVSNVIFHIGVEIQTEALSMFVQHSVATPSASQPRATRFQEAVWNRYFQYCDGDTANILMTAYKEAKGSDGEINTPLHGFARAVRINERLADTLRSHGADLQALNCTWGNSLALALRLGKLDAAQAST</sequence>